<sequence length="150" mass="16768">MLSWIFIRECSWSLHLSSFPRPAIAWFCLKPHLMDSSNARRGKITFNKYSSRRSQSPVDATSLDLVSISVGWICLPTKLLLSGNPKCTLRSASKIIPEGMLIAIQPCPKGYHQHSAGCSGLNKPRKYYDLHATLSFHSVSPFIRGSDTMN</sequence>
<proteinExistence type="predicted"/>
<evidence type="ECO:0000313" key="1">
    <source>
        <dbReference type="EMBL" id="KAE8405301.1"/>
    </source>
</evidence>
<dbReference type="Proteomes" id="UP000325579">
    <property type="component" value="Unassembled WGS sequence"/>
</dbReference>
<evidence type="ECO:0000313" key="2">
    <source>
        <dbReference type="Proteomes" id="UP000325579"/>
    </source>
</evidence>
<dbReference type="RefSeq" id="XP_031942620.1">
    <property type="nucleotide sequence ID" value="XM_032091489.1"/>
</dbReference>
<organism evidence="1 2">
    <name type="scientific">Aspergillus pseudonomiae</name>
    <dbReference type="NCBI Taxonomy" id="1506151"/>
    <lineage>
        <taxon>Eukaryota</taxon>
        <taxon>Fungi</taxon>
        <taxon>Dikarya</taxon>
        <taxon>Ascomycota</taxon>
        <taxon>Pezizomycotina</taxon>
        <taxon>Eurotiomycetes</taxon>
        <taxon>Eurotiomycetidae</taxon>
        <taxon>Eurotiales</taxon>
        <taxon>Aspergillaceae</taxon>
        <taxon>Aspergillus</taxon>
        <taxon>Aspergillus subgen. Circumdati</taxon>
    </lineage>
</organism>
<dbReference type="AlphaFoldDB" id="A0A5N7DFU9"/>
<reference evidence="1 2" key="1">
    <citation type="submission" date="2019-04" db="EMBL/GenBank/DDBJ databases">
        <authorList>
            <consortium name="DOE Joint Genome Institute"/>
            <person name="Mondo S."/>
            <person name="Kjaerbolling I."/>
            <person name="Vesth T."/>
            <person name="Frisvad J.C."/>
            <person name="Nybo J.L."/>
            <person name="Theobald S."/>
            <person name="Kildgaard S."/>
            <person name="Isbrandt T."/>
            <person name="Kuo A."/>
            <person name="Sato A."/>
            <person name="Lyhne E.K."/>
            <person name="Kogle M.E."/>
            <person name="Wiebenga A."/>
            <person name="Kun R.S."/>
            <person name="Lubbers R.J."/>
            <person name="Makela M.R."/>
            <person name="Barry K."/>
            <person name="Chovatia M."/>
            <person name="Clum A."/>
            <person name="Daum C."/>
            <person name="Haridas S."/>
            <person name="He G."/>
            <person name="LaButti K."/>
            <person name="Lipzen A."/>
            <person name="Riley R."/>
            <person name="Salamov A."/>
            <person name="Simmons B.A."/>
            <person name="Magnuson J.K."/>
            <person name="Henrissat B."/>
            <person name="Mortensen U.H."/>
            <person name="Larsen T.O."/>
            <person name="Devries R.P."/>
            <person name="Grigoriev I.V."/>
            <person name="Machida M."/>
            <person name="Baker S.E."/>
            <person name="Andersen M.R."/>
            <person name="Cantor M.N."/>
            <person name="Hua S.X."/>
        </authorList>
    </citation>
    <scope>NUCLEOTIDE SEQUENCE [LARGE SCALE GENOMIC DNA]</scope>
    <source>
        <strain evidence="1 2">CBS 119388</strain>
    </source>
</reference>
<gene>
    <name evidence="1" type="ORF">BDV37DRAFT_95339</name>
</gene>
<accession>A0A5N7DFU9</accession>
<keyword evidence="2" id="KW-1185">Reference proteome</keyword>
<dbReference type="GeneID" id="43676180"/>
<protein>
    <submittedName>
        <fullName evidence="1">Uncharacterized protein</fullName>
    </submittedName>
</protein>
<name>A0A5N7DFU9_9EURO</name>
<dbReference type="EMBL" id="ML736761">
    <property type="protein sequence ID" value="KAE8405301.1"/>
    <property type="molecule type" value="Genomic_DNA"/>
</dbReference>